<dbReference type="InterPro" id="IPR020929">
    <property type="entry name" value="Ribosomal_uL5_CS"/>
</dbReference>
<comment type="function">
    <text evidence="1">Component of the ribosome, a large ribonucleoprotein complex responsible for the synthesis of proteins in the cell. The small ribosomal subunit (SSU) binds messenger RNAs (mRNAs) and translates the encoded message by selecting cognate aminoacyl-transfer RNA (tRNA) molecules. The large subunit (LSU) contains the ribosomal catalytic site termed the peptidyl transferase center (PTC), which catalyzes the formation of peptide bonds, thereby polymerizing the amino acids delivered by tRNAs into a polypeptide chain. The nascent polypeptides leave the ribosome through a tunnel in the LSU and interact with protein factors that function in enzymatic processing, targeting, and the membrane insertion of nascent chains at the exit of the ribosomal tunnel.</text>
</comment>
<dbReference type="RefSeq" id="XP_056036703.1">
    <property type="nucleotide sequence ID" value="XM_056179559.1"/>
</dbReference>
<dbReference type="GO" id="GO:0006412">
    <property type="term" value="P:translation"/>
    <property type="evidence" value="ECO:0007669"/>
    <property type="project" value="InterPro"/>
</dbReference>
<sequence>MAEQAQNPMKELRISKLVLNISLGESGDRLTRAAKVLEQLSGQTPVFSKARYTIRRFGIRRNEKISCHVTVRGPKAEEILERGLKVKEYELKRRNFSATGNFGFGIQEHIDLGIKYDPSIGIYGMDFYVVMDRPGMRVTRRKAQRSRIGFPHKITPEDTVNWFKQKYDALVTGK</sequence>
<evidence type="ECO:0000256" key="3">
    <source>
        <dbReference type="ARBA" id="ARBA00022980"/>
    </source>
</evidence>
<reference evidence="9 10" key="1">
    <citation type="journal article" date="2023" name="G3 (Bethesda)">
        <title>A high-quality reference genome for the fission yeast Schizosaccharomyces osmophilus.</title>
        <authorList>
            <person name="Jia G.S."/>
            <person name="Zhang W.C."/>
            <person name="Liang Y."/>
            <person name="Liu X.H."/>
            <person name="Rhind N."/>
            <person name="Pidoux A."/>
            <person name="Brysch-Herzberg M."/>
            <person name="Du L.L."/>
        </authorList>
    </citation>
    <scope>NUCLEOTIDE SEQUENCE [LARGE SCALE GENOMIC DNA]</scope>
    <source>
        <strain evidence="9 10">CBS 15793</strain>
    </source>
</reference>
<evidence type="ECO:0000313" key="10">
    <source>
        <dbReference type="Proteomes" id="UP001212411"/>
    </source>
</evidence>
<comment type="similarity">
    <text evidence="2 6">Belongs to the universal ribosomal protein uL5 family.</text>
</comment>
<evidence type="ECO:0000313" key="9">
    <source>
        <dbReference type="EMBL" id="WBW72460.1"/>
    </source>
</evidence>
<feature type="domain" description="Large ribosomal subunit protein uL5 N-terminal" evidence="7">
    <location>
        <begin position="7"/>
        <end position="60"/>
    </location>
</feature>
<feature type="domain" description="Large ribosomal subunit protein uL5 C-terminal" evidence="8">
    <location>
        <begin position="64"/>
        <end position="143"/>
    </location>
</feature>
<evidence type="ECO:0000256" key="1">
    <source>
        <dbReference type="ARBA" id="ARBA00004021"/>
    </source>
</evidence>
<dbReference type="Pfam" id="PF00281">
    <property type="entry name" value="Ribosomal_L5"/>
    <property type="match status" value="1"/>
</dbReference>
<organism evidence="9 10">
    <name type="scientific">Schizosaccharomyces osmophilus</name>
    <dbReference type="NCBI Taxonomy" id="2545709"/>
    <lineage>
        <taxon>Eukaryota</taxon>
        <taxon>Fungi</taxon>
        <taxon>Dikarya</taxon>
        <taxon>Ascomycota</taxon>
        <taxon>Taphrinomycotina</taxon>
        <taxon>Schizosaccharomycetes</taxon>
        <taxon>Schizosaccharomycetales</taxon>
        <taxon>Schizosaccharomycetaceae</taxon>
        <taxon>Schizosaccharomyces</taxon>
    </lineage>
</organism>
<dbReference type="GeneID" id="80874248"/>
<dbReference type="Gene3D" id="3.30.1440.10">
    <property type="match status" value="1"/>
</dbReference>
<evidence type="ECO:0000259" key="7">
    <source>
        <dbReference type="Pfam" id="PF00281"/>
    </source>
</evidence>
<dbReference type="NCBIfam" id="NF003258">
    <property type="entry name" value="PRK04219.1"/>
    <property type="match status" value="1"/>
</dbReference>
<dbReference type="Proteomes" id="UP001212411">
    <property type="component" value="Chromosome 1"/>
</dbReference>
<dbReference type="GO" id="GO:1990904">
    <property type="term" value="C:ribonucleoprotein complex"/>
    <property type="evidence" value="ECO:0007669"/>
    <property type="project" value="UniProtKB-KW"/>
</dbReference>
<evidence type="ECO:0000259" key="8">
    <source>
        <dbReference type="Pfam" id="PF00673"/>
    </source>
</evidence>
<evidence type="ECO:0000256" key="4">
    <source>
        <dbReference type="ARBA" id="ARBA00023274"/>
    </source>
</evidence>
<comment type="subunit">
    <text evidence="5">Component of the large ribosomal subunit (LSU). Mature yeast ribosomes consist of a small (40S) and a large (60S) subunit. The 40S small subunit contains 1 molecule of ribosomal RNA (18S rRNA) and 33 different proteins (encoded by 57 genes). The large 60S subunit contains 3 rRNA molecules (25S, 5.8S and 5S rRNA) and 46 different proteins (encoded by 81 genes). Component of a hexameric 5S RNP precursor complex; this complex acts as a precursor for ribosome assembly. rpl11a/rpl11b/uL5 forms a heterotrimeric complex with rpl5a/rpl5b/uL18 and syo1. Interaction of this complex with KAP104 allows the nuclear import of the heterotrimer.</text>
</comment>
<accession>A0AAE9WAS8</accession>
<dbReference type="InterPro" id="IPR002132">
    <property type="entry name" value="Ribosomal_uL5"/>
</dbReference>
<dbReference type="InterPro" id="IPR031310">
    <property type="entry name" value="Ribosomal_uL5_N"/>
</dbReference>
<dbReference type="PROSITE" id="PS00358">
    <property type="entry name" value="RIBOSOMAL_L5"/>
    <property type="match status" value="1"/>
</dbReference>
<dbReference type="InterPro" id="IPR022803">
    <property type="entry name" value="Ribosomal_uL5_dom_sf"/>
</dbReference>
<proteinExistence type="inferred from homology"/>
<dbReference type="FunFam" id="3.30.1440.10:FF:000002">
    <property type="entry name" value="60S ribosomal protein L11"/>
    <property type="match status" value="1"/>
</dbReference>
<dbReference type="SUPFAM" id="SSF55282">
    <property type="entry name" value="RL5-like"/>
    <property type="match status" value="1"/>
</dbReference>
<dbReference type="InterPro" id="IPR057266">
    <property type="entry name" value="Ribosomal_uL5_euk/arc-type"/>
</dbReference>
<evidence type="ECO:0000256" key="5">
    <source>
        <dbReference type="ARBA" id="ARBA00064641"/>
    </source>
</evidence>
<dbReference type="PIRSF" id="PIRSF002161">
    <property type="entry name" value="Ribosomal_L5"/>
    <property type="match status" value="1"/>
</dbReference>
<dbReference type="GO" id="GO:0005840">
    <property type="term" value="C:ribosome"/>
    <property type="evidence" value="ECO:0007669"/>
    <property type="project" value="UniProtKB-KW"/>
</dbReference>
<keyword evidence="4 6" id="KW-0687">Ribonucleoprotein</keyword>
<dbReference type="GO" id="GO:0003735">
    <property type="term" value="F:structural constituent of ribosome"/>
    <property type="evidence" value="ECO:0007669"/>
    <property type="project" value="InterPro"/>
</dbReference>
<dbReference type="Pfam" id="PF00673">
    <property type="entry name" value="Ribosomal_L5_C"/>
    <property type="match status" value="1"/>
</dbReference>
<dbReference type="EMBL" id="CP115611">
    <property type="protein sequence ID" value="WBW72460.1"/>
    <property type="molecule type" value="Genomic_DNA"/>
</dbReference>
<keyword evidence="3 6" id="KW-0689">Ribosomal protein</keyword>
<name>A0AAE9WAS8_9SCHI</name>
<protein>
    <submittedName>
        <fullName evidence="9">60S ribosomal protein L11</fullName>
    </submittedName>
</protein>
<dbReference type="AlphaFoldDB" id="A0AAE9WAS8"/>
<gene>
    <name evidence="9" type="primary">rpl1101</name>
    <name evidence="9" type="ORF">SOMG_00765</name>
</gene>
<dbReference type="KEGG" id="som:SOMG_00765"/>
<keyword evidence="10" id="KW-1185">Reference proteome</keyword>
<dbReference type="PANTHER" id="PTHR11994">
    <property type="entry name" value="60S RIBOSOMAL PROTEIN L11-RELATED"/>
    <property type="match status" value="1"/>
</dbReference>
<evidence type="ECO:0000256" key="6">
    <source>
        <dbReference type="RuleBase" id="RU003930"/>
    </source>
</evidence>
<dbReference type="InterPro" id="IPR031309">
    <property type="entry name" value="Ribosomal_uL5_C"/>
</dbReference>
<evidence type="ECO:0000256" key="2">
    <source>
        <dbReference type="ARBA" id="ARBA00008553"/>
    </source>
</evidence>